<dbReference type="EnsemblBacteria" id="AAS95580">
    <property type="protein sequence ID" value="AAS95580"/>
    <property type="gene ID" value="DVU_1100"/>
</dbReference>
<dbReference type="Pfam" id="PF21882">
    <property type="entry name" value="Gp53-like_C"/>
    <property type="match status" value="1"/>
</dbReference>
<feature type="domain" description="Phage tail fibre protein N-terminal" evidence="2">
    <location>
        <begin position="1"/>
        <end position="150"/>
    </location>
</feature>
<keyword evidence="5" id="KW-1185">Reference proteome</keyword>
<dbReference type="PATRIC" id="fig|882.5.peg.1038"/>
<dbReference type="RefSeq" id="WP_010938399.1">
    <property type="nucleotide sequence ID" value="NC_002937.3"/>
</dbReference>
<dbReference type="InterPro" id="IPR051934">
    <property type="entry name" value="Phage_Tail_Fiber_Structural"/>
</dbReference>
<evidence type="ECO:0000259" key="3">
    <source>
        <dbReference type="Pfam" id="PF21882"/>
    </source>
</evidence>
<dbReference type="PaxDb" id="882-DVU_1100"/>
<accession>Q72D31</accession>
<dbReference type="PANTHER" id="PTHR35191">
    <property type="entry name" value="PROPHAGE SIDE TAIL FIBER PROTEIN HOMOLOG STFQ-RELATED"/>
    <property type="match status" value="1"/>
</dbReference>
<dbReference type="InterPro" id="IPR054075">
    <property type="entry name" value="Gp53-like_C"/>
</dbReference>
<evidence type="ECO:0000256" key="1">
    <source>
        <dbReference type="SAM" id="MobiDB-lite"/>
    </source>
</evidence>
<dbReference type="Pfam" id="PF12571">
    <property type="entry name" value="Phage_tail_fib"/>
    <property type="match status" value="1"/>
</dbReference>
<feature type="domain" description="Putative tail fiber protein gp53-like C-terminal" evidence="3">
    <location>
        <begin position="423"/>
        <end position="505"/>
    </location>
</feature>
<gene>
    <name evidence="4" type="ordered locus">DVU_1100</name>
</gene>
<evidence type="ECO:0000313" key="5">
    <source>
        <dbReference type="Proteomes" id="UP000002194"/>
    </source>
</evidence>
<name>Q72D31_NITV2</name>
<dbReference type="Proteomes" id="UP000002194">
    <property type="component" value="Chromosome"/>
</dbReference>
<dbReference type="InterPro" id="IPR022225">
    <property type="entry name" value="Phage_tail_fibre_N"/>
</dbReference>
<evidence type="ECO:0000313" key="4">
    <source>
        <dbReference type="EMBL" id="AAS95580.1"/>
    </source>
</evidence>
<dbReference type="KEGG" id="dvu:DVU_1100"/>
<dbReference type="OrthoDB" id="7710585at2"/>
<proteinExistence type="predicted"/>
<dbReference type="eggNOG" id="COG5301">
    <property type="taxonomic scope" value="Bacteria"/>
</dbReference>
<dbReference type="InterPro" id="IPR037053">
    <property type="entry name" value="Phage_tail_collar_dom_sf"/>
</dbReference>
<dbReference type="PANTHER" id="PTHR35191:SF1">
    <property type="entry name" value="PROPHAGE SIDE TAIL FIBER PROTEIN HOMOLOG STFQ-RELATED"/>
    <property type="match status" value="1"/>
</dbReference>
<feature type="region of interest" description="Disordered" evidence="1">
    <location>
        <begin position="348"/>
        <end position="370"/>
    </location>
</feature>
<sequence length="505" mass="53124">MANELQGMWTAKGLEKLARHAAGGTALMLRELALGDGGGSPAPAPAPSWTALTRQVWRGMVNGVQTSPDNASQVQVDAVIPLNIGGFFIREWGLYDAEGDMVAVGAHAEFYKPVISSGASAEIVERILLPIANAGAITLTIASQAVATQQFVQAQVKAHDESPTAHGDMVRRLEEHTHPHATEDAAGLVERATDAEAQAGTDGERYVTPKQLADALNRVSGMPVGMPFWWPGTTPPAGSLAIHDGPLLQRAAYPQLWAMAQASGNIITESEWQAQAAVQSSVGAFSSGDGATTFRCPRMRDFARGADPSGGRPVGAWQRASRISATVLYEGGSPGSGLRLNVGDLDGQQTVSTSTANSSSPTTQLSVAEGRMRPPSVSWLPCIKAFDTAINAAQVDMAVLAASLAGKVDRSDWVELVPGKAWKLPNGLIVQISNTGPVGNGTYVTYPVAFPSEVLGVFLSCSVGQQSGVTQQSWVHHSLAQFIYYSINTAAASYPINSRFLAIGR</sequence>
<dbReference type="Gene3D" id="2.60.40.3940">
    <property type="match status" value="1"/>
</dbReference>
<dbReference type="STRING" id="882.DVU_1100"/>
<dbReference type="SUPFAM" id="SSF88874">
    <property type="entry name" value="Receptor-binding domain of short tail fibre protein gp12"/>
    <property type="match status" value="1"/>
</dbReference>
<evidence type="ECO:0000259" key="2">
    <source>
        <dbReference type="Pfam" id="PF12571"/>
    </source>
</evidence>
<feature type="compositionally biased region" description="Low complexity" evidence="1">
    <location>
        <begin position="350"/>
        <end position="363"/>
    </location>
</feature>
<organism evidence="4 5">
    <name type="scientific">Nitratidesulfovibrio vulgaris (strain ATCC 29579 / DSM 644 / CCUG 34227 / NCIMB 8303 / VKM B-1760 / Hildenborough)</name>
    <name type="common">Desulfovibrio vulgaris</name>
    <dbReference type="NCBI Taxonomy" id="882"/>
    <lineage>
        <taxon>Bacteria</taxon>
        <taxon>Pseudomonadati</taxon>
        <taxon>Thermodesulfobacteriota</taxon>
        <taxon>Desulfovibrionia</taxon>
        <taxon>Desulfovibrionales</taxon>
        <taxon>Desulfovibrionaceae</taxon>
        <taxon>Nitratidesulfovibrio</taxon>
    </lineage>
</organism>
<reference evidence="4 5" key="1">
    <citation type="journal article" date="2004" name="Nat. Biotechnol.">
        <title>The genome sequence of the anaerobic, sulfate-reducing bacterium Desulfovibrio vulgaris Hildenborough.</title>
        <authorList>
            <person name="Heidelberg J.F."/>
            <person name="Seshadri R."/>
            <person name="Haveman S.A."/>
            <person name="Hemme C.L."/>
            <person name="Paulsen I.T."/>
            <person name="Kolonay J.F."/>
            <person name="Eisen J.A."/>
            <person name="Ward N."/>
            <person name="Methe B."/>
            <person name="Brinkac L.M."/>
            <person name="Daugherty S.C."/>
            <person name="Deboy R.T."/>
            <person name="Dodson R.J."/>
            <person name="Durkin A.S."/>
            <person name="Madupu R."/>
            <person name="Nelson W.C."/>
            <person name="Sullivan S.A."/>
            <person name="Fouts D."/>
            <person name="Haft D.H."/>
            <person name="Selengut J."/>
            <person name="Peterson J.D."/>
            <person name="Davidsen T.M."/>
            <person name="Zafar N."/>
            <person name="Zhou L."/>
            <person name="Radune D."/>
            <person name="Dimitrov G."/>
            <person name="Hance M."/>
            <person name="Tran K."/>
            <person name="Khouri H."/>
            <person name="Gill J."/>
            <person name="Utterback T.R."/>
            <person name="Feldblyum T.V."/>
            <person name="Wall J.D."/>
            <person name="Voordouw G."/>
            <person name="Fraser C.M."/>
        </authorList>
    </citation>
    <scope>NUCLEOTIDE SEQUENCE [LARGE SCALE GENOMIC DNA]</scope>
    <source>
        <strain evidence="5">ATCC 29579 / DSM 644 / NCIMB 8303 / VKM B-1760 / Hildenborough</strain>
    </source>
</reference>
<protein>
    <submittedName>
        <fullName evidence="4">Tail fiber protein, putative</fullName>
    </submittedName>
</protein>
<dbReference type="HOGENOM" id="CLU_451085_0_0_7"/>
<dbReference type="Gene3D" id="3.90.1340.10">
    <property type="entry name" value="Phage tail collar domain"/>
    <property type="match status" value="1"/>
</dbReference>
<dbReference type="AlphaFoldDB" id="Q72D31"/>
<dbReference type="EMBL" id="AE017285">
    <property type="protein sequence ID" value="AAS95580.1"/>
    <property type="molecule type" value="Genomic_DNA"/>
</dbReference>